<dbReference type="AlphaFoldDB" id="A0A5C3FGZ9"/>
<gene>
    <name evidence="2" type="ORF">PSANT_01367</name>
</gene>
<dbReference type="EMBL" id="OOIQ01000002">
    <property type="protein sequence ID" value="SPO43682.1"/>
    <property type="molecule type" value="Genomic_DNA"/>
</dbReference>
<organism evidence="2 3">
    <name type="scientific">Pseudozyma antarctica</name>
    <name type="common">Yeast</name>
    <name type="synonym">Candida antarctica</name>
    <dbReference type="NCBI Taxonomy" id="84753"/>
    <lineage>
        <taxon>Eukaryota</taxon>
        <taxon>Fungi</taxon>
        <taxon>Dikarya</taxon>
        <taxon>Basidiomycota</taxon>
        <taxon>Ustilaginomycotina</taxon>
        <taxon>Ustilaginomycetes</taxon>
        <taxon>Ustilaginales</taxon>
        <taxon>Ustilaginaceae</taxon>
        <taxon>Moesziomyces</taxon>
    </lineage>
</organism>
<dbReference type="RefSeq" id="XP_014658699.1">
    <property type="nucleotide sequence ID" value="XM_014803213.1"/>
</dbReference>
<accession>A0A5C3FGZ9</accession>
<feature type="compositionally biased region" description="Low complexity" evidence="1">
    <location>
        <begin position="107"/>
        <end position="126"/>
    </location>
</feature>
<evidence type="ECO:0000313" key="2">
    <source>
        <dbReference type="EMBL" id="SPO43682.1"/>
    </source>
</evidence>
<feature type="region of interest" description="Disordered" evidence="1">
    <location>
        <begin position="107"/>
        <end position="144"/>
    </location>
</feature>
<sequence length="144" mass="15500">MQLQFLAQCTPLGLALQQHLDGTGEAVDLQANPRQDGQALPAPALHLVFLIRTPAMARADNSGRAAHALLCRVVHMLTFPYLAGSIWHRNHQPPPSPVTTTTTIITTTTDTNSFPPTARPQQQRPASCAGPRPTEQQIATATLP</sequence>
<evidence type="ECO:0000256" key="1">
    <source>
        <dbReference type="SAM" id="MobiDB-lite"/>
    </source>
</evidence>
<name>A0A5C3FGZ9_PSEA2</name>
<protein>
    <submittedName>
        <fullName evidence="2">Uncharacterized protein</fullName>
    </submittedName>
</protein>
<feature type="compositionally biased region" description="Polar residues" evidence="1">
    <location>
        <begin position="134"/>
        <end position="144"/>
    </location>
</feature>
<evidence type="ECO:0000313" key="3">
    <source>
        <dbReference type="Proteomes" id="UP000325008"/>
    </source>
</evidence>
<reference evidence="2" key="1">
    <citation type="submission" date="2018-03" db="EMBL/GenBank/DDBJ databases">
        <authorList>
            <person name="Guldener U."/>
        </authorList>
    </citation>
    <scope>NUCLEOTIDE SEQUENCE [LARGE SCALE GENOMIC DNA]</scope>
    <source>
        <strain evidence="2">ATCC34888</strain>
    </source>
</reference>
<proteinExistence type="predicted"/>
<dbReference type="Proteomes" id="UP000325008">
    <property type="component" value="Unassembled WGS sequence"/>
</dbReference>
<keyword evidence="3" id="KW-1185">Reference proteome</keyword>
<comment type="caution">
    <text evidence="2">The sequence shown here is derived from an EMBL/GenBank/DDBJ whole genome shotgun (WGS) entry which is preliminary data.</text>
</comment>